<dbReference type="InterPro" id="IPR005177">
    <property type="entry name" value="Kinase-pyrophosphorylase"/>
</dbReference>
<protein>
    <recommendedName>
        <fullName evidence="5">Putative pyruvate, phosphate dikinase regulatory protein</fullName>
        <shortName evidence="5">PPDK regulatory protein</shortName>
        <ecNumber evidence="5">2.7.11.32</ecNumber>
        <ecNumber evidence="5">2.7.4.27</ecNumber>
    </recommendedName>
</protein>
<dbReference type="RefSeq" id="WP_103329739.1">
    <property type="nucleotide sequence ID" value="NZ_PPRD01000087.1"/>
</dbReference>
<comment type="function">
    <text evidence="5">Bifunctional serine/threonine kinase and phosphorylase involved in the regulation of the pyruvate, phosphate dikinase (PPDK) by catalyzing its phosphorylation/dephosphorylation.</text>
</comment>
<dbReference type="PANTHER" id="PTHR31756:SF3">
    <property type="entry name" value="PYRUVATE, PHOSPHATE DIKINASE REGULATORY PROTEIN 1, CHLOROPLASTIC"/>
    <property type="match status" value="1"/>
</dbReference>
<dbReference type="InterPro" id="IPR026565">
    <property type="entry name" value="PPDK_reg"/>
</dbReference>
<reference evidence="6 7" key="1">
    <citation type="submission" date="2019-04" db="EMBL/GenBank/DDBJ databases">
        <title>Genomic characterization of Staphylococcus petrasii strains.</title>
        <authorList>
            <person name="Vrbovska V."/>
            <person name="Kovarovic V."/>
            <person name="Maslanova I."/>
            <person name="Indrakova A."/>
            <person name="Petras P."/>
            <person name="Sedo O."/>
            <person name="Svec P."/>
            <person name="Fisarova L."/>
            <person name="Sedlacek I."/>
            <person name="Doskar J."/>
            <person name="Pantucek R."/>
        </authorList>
    </citation>
    <scope>NUCLEOTIDE SEQUENCE [LARGE SCALE GENOMIC DNA]</scope>
    <source>
        <strain evidence="6 7">CCM 8421</strain>
    </source>
</reference>
<evidence type="ECO:0000256" key="3">
    <source>
        <dbReference type="ARBA" id="ARBA00022741"/>
    </source>
</evidence>
<evidence type="ECO:0000256" key="4">
    <source>
        <dbReference type="ARBA" id="ARBA00022777"/>
    </source>
</evidence>
<dbReference type="Proteomes" id="UP000298482">
    <property type="component" value="Unassembled WGS sequence"/>
</dbReference>
<feature type="binding site" evidence="5">
    <location>
        <begin position="151"/>
        <end position="158"/>
    </location>
    <ligand>
        <name>ADP</name>
        <dbReference type="ChEBI" id="CHEBI:456216"/>
    </ligand>
</feature>
<dbReference type="HAMAP" id="MF_00921">
    <property type="entry name" value="PDRP"/>
    <property type="match status" value="1"/>
</dbReference>
<dbReference type="EC" id="2.7.4.27" evidence="5"/>
<comment type="similarity">
    <text evidence="5">Belongs to the pyruvate, phosphate/water dikinase regulatory protein family. PDRP subfamily.</text>
</comment>
<organism evidence="6 7">
    <name type="scientific">Staphylococcus croceilyticus</name>
    <dbReference type="NCBI Taxonomy" id="319942"/>
    <lineage>
        <taxon>Bacteria</taxon>
        <taxon>Bacillati</taxon>
        <taxon>Bacillota</taxon>
        <taxon>Bacilli</taxon>
        <taxon>Bacillales</taxon>
        <taxon>Staphylococcaceae</taxon>
        <taxon>Staphylococcus</taxon>
    </lineage>
</organism>
<keyword evidence="2 5" id="KW-0808">Transferase</keyword>
<evidence type="ECO:0000256" key="5">
    <source>
        <dbReference type="HAMAP-Rule" id="MF_00921"/>
    </source>
</evidence>
<evidence type="ECO:0000313" key="7">
    <source>
        <dbReference type="Proteomes" id="UP000298482"/>
    </source>
</evidence>
<evidence type="ECO:0000256" key="2">
    <source>
        <dbReference type="ARBA" id="ARBA00022679"/>
    </source>
</evidence>
<dbReference type="NCBIfam" id="NF003742">
    <property type="entry name" value="PRK05339.1"/>
    <property type="match status" value="1"/>
</dbReference>
<dbReference type="PANTHER" id="PTHR31756">
    <property type="entry name" value="PYRUVATE, PHOSPHATE DIKINASE REGULATORY PROTEIN 1, CHLOROPLASTIC"/>
    <property type="match status" value="1"/>
</dbReference>
<dbReference type="EC" id="2.7.11.32" evidence="5"/>
<sequence length="271" mass="30807">MEDIKIIIASDSIGETAELVARACVSQFNPKECKHEFLRYPYIETFDNIDEVIQVAIDQDAIIVYTLVKPAMKGYMEEKIENHQLKSVDIMGPLMGLLKDSFNENPYNQPGRVHRLDDAYFKKIDAIEFAVKYDDGKDPKGLPKADIVLIGVSRTSKTPLSQYLAHKSYKVMNVPIVPEVTPPEALFDIDPSKCIALRISEDKLNRIRKQRLKQLGLSDLARYANEARIKEEIQFFEDIVERIGCPVIDVSDKAIEETANDVLHIIEQQAK</sequence>
<gene>
    <name evidence="6" type="ORF">E2556_08840</name>
</gene>
<keyword evidence="1 5" id="KW-0723">Serine/threonine-protein kinase</keyword>
<dbReference type="GO" id="GO:0016301">
    <property type="term" value="F:kinase activity"/>
    <property type="evidence" value="ECO:0007669"/>
    <property type="project" value="UniProtKB-KW"/>
</dbReference>
<keyword evidence="3 5" id="KW-0547">Nucleotide-binding</keyword>
<comment type="catalytic activity">
    <reaction evidence="5">
        <text>N(tele)-phospho-L-histidyl/O-phospho-L-threonyl-[pyruvate, phosphate dikinase] + phosphate + H(+) = N(tele)-phospho-L-histidyl/L-threonyl-[pyruvate, phosphate dikinase] + diphosphate</text>
        <dbReference type="Rhea" id="RHEA:43696"/>
        <dbReference type="Rhea" id="RHEA-COMP:10650"/>
        <dbReference type="Rhea" id="RHEA-COMP:10651"/>
        <dbReference type="ChEBI" id="CHEBI:15378"/>
        <dbReference type="ChEBI" id="CHEBI:30013"/>
        <dbReference type="ChEBI" id="CHEBI:33019"/>
        <dbReference type="ChEBI" id="CHEBI:43474"/>
        <dbReference type="ChEBI" id="CHEBI:61977"/>
        <dbReference type="ChEBI" id="CHEBI:83586"/>
        <dbReference type="EC" id="2.7.4.27"/>
    </reaction>
</comment>
<evidence type="ECO:0000256" key="1">
    <source>
        <dbReference type="ARBA" id="ARBA00022527"/>
    </source>
</evidence>
<accession>A0ABY2KFH6</accession>
<comment type="catalytic activity">
    <reaction evidence="5">
        <text>N(tele)-phospho-L-histidyl/L-threonyl-[pyruvate, phosphate dikinase] + ADP = N(tele)-phospho-L-histidyl/O-phospho-L-threonyl-[pyruvate, phosphate dikinase] + AMP + H(+)</text>
        <dbReference type="Rhea" id="RHEA:43692"/>
        <dbReference type="Rhea" id="RHEA-COMP:10650"/>
        <dbReference type="Rhea" id="RHEA-COMP:10651"/>
        <dbReference type="ChEBI" id="CHEBI:15378"/>
        <dbReference type="ChEBI" id="CHEBI:30013"/>
        <dbReference type="ChEBI" id="CHEBI:61977"/>
        <dbReference type="ChEBI" id="CHEBI:83586"/>
        <dbReference type="ChEBI" id="CHEBI:456215"/>
        <dbReference type="ChEBI" id="CHEBI:456216"/>
        <dbReference type="EC" id="2.7.11.32"/>
    </reaction>
</comment>
<keyword evidence="7" id="KW-1185">Reference proteome</keyword>
<name>A0ABY2KFH6_9STAP</name>
<dbReference type="Pfam" id="PF03618">
    <property type="entry name" value="Kinase-PPPase"/>
    <property type="match status" value="1"/>
</dbReference>
<dbReference type="EMBL" id="SRJF01000011">
    <property type="protein sequence ID" value="TGA76950.1"/>
    <property type="molecule type" value="Genomic_DNA"/>
</dbReference>
<comment type="caution">
    <text evidence="6">The sequence shown here is derived from an EMBL/GenBank/DDBJ whole genome shotgun (WGS) entry which is preliminary data.</text>
</comment>
<keyword evidence="4 5" id="KW-0418">Kinase</keyword>
<evidence type="ECO:0000313" key="6">
    <source>
        <dbReference type="EMBL" id="TGA76950.1"/>
    </source>
</evidence>
<proteinExistence type="inferred from homology"/>